<dbReference type="PANTHER" id="PTHR22916:SF51">
    <property type="entry name" value="GLYCOSYLTRANSFERASE EPSH-RELATED"/>
    <property type="match status" value="1"/>
</dbReference>
<dbReference type="Proteomes" id="UP000005141">
    <property type="component" value="Unassembled WGS sequence"/>
</dbReference>
<evidence type="ECO:0000259" key="3">
    <source>
        <dbReference type="Pfam" id="PF00535"/>
    </source>
</evidence>
<gene>
    <name evidence="4" type="ORF">HMPREF9431_00492</name>
</gene>
<dbReference type="SUPFAM" id="SSF53448">
    <property type="entry name" value="Nucleotide-diphospho-sugar transferases"/>
    <property type="match status" value="1"/>
</dbReference>
<evidence type="ECO:0000256" key="1">
    <source>
        <dbReference type="ARBA" id="ARBA00022676"/>
    </source>
</evidence>
<accession>G1W9J1</accession>
<proteinExistence type="predicted"/>
<dbReference type="HOGENOM" id="CLU_025996_25_4_10"/>
<dbReference type="AlphaFoldDB" id="G1W9J1"/>
<dbReference type="InterPro" id="IPR001173">
    <property type="entry name" value="Glyco_trans_2-like"/>
</dbReference>
<reference evidence="4 5" key="1">
    <citation type="submission" date="2011-07" db="EMBL/GenBank/DDBJ databases">
        <title>The Genome Sequence of Prevotella oulorum F0390.</title>
        <authorList>
            <consortium name="The Broad Institute Genome Sequencing Platform"/>
            <consortium name="The Broad Institute Genome Sequencing Center for Infectious Disease"/>
            <person name="Earl A."/>
            <person name="Ward D."/>
            <person name="Feldgarden M."/>
            <person name="Gevers D."/>
            <person name="Izard J."/>
            <person name="Ganesan A."/>
            <person name="Baranova O.V."/>
            <person name="Blanton J.M."/>
            <person name="Tanner A.C."/>
            <person name="Dewhirst F.E."/>
            <person name="Young S.K."/>
            <person name="Zeng Q."/>
            <person name="Gargeya S."/>
            <person name="Fitzgerald M."/>
            <person name="Haas B."/>
            <person name="Abouelleil A."/>
            <person name="Alvarado L."/>
            <person name="Arachchi H.M."/>
            <person name="Berlin A."/>
            <person name="Brown A."/>
            <person name="Chapman S.B."/>
            <person name="Chen Z."/>
            <person name="Dunbar C."/>
            <person name="Freedman E."/>
            <person name="Gearin G."/>
            <person name="Gellesch M."/>
            <person name="Goldberg J."/>
            <person name="Griggs A."/>
            <person name="Gujja S."/>
            <person name="Heiman D."/>
            <person name="Howarth C."/>
            <person name="Larson L."/>
            <person name="Lui A."/>
            <person name="MacDonald P.J.P."/>
            <person name="Mehta T."/>
            <person name="Montmayeur A."/>
            <person name="Murphy C."/>
            <person name="Neiman D."/>
            <person name="Pearson M."/>
            <person name="Priest M."/>
            <person name="Roberts A."/>
            <person name="Saif S."/>
            <person name="Shea T."/>
            <person name="Shenoy N."/>
            <person name="Sisk P."/>
            <person name="Stolte C."/>
            <person name="Sykes S."/>
            <person name="Wortman J."/>
            <person name="Nusbaum C."/>
            <person name="Birren B."/>
        </authorList>
    </citation>
    <scope>NUCLEOTIDE SEQUENCE [LARGE SCALE GENOMIC DNA]</scope>
    <source>
        <strain evidence="4 5">F0390</strain>
    </source>
</reference>
<protein>
    <recommendedName>
        <fullName evidence="3">Glycosyltransferase 2-like domain-containing protein</fullName>
    </recommendedName>
</protein>
<keyword evidence="2" id="KW-0808">Transferase</keyword>
<evidence type="ECO:0000313" key="4">
    <source>
        <dbReference type="EMBL" id="EGV34313.1"/>
    </source>
</evidence>
<dbReference type="GO" id="GO:0016758">
    <property type="term" value="F:hexosyltransferase activity"/>
    <property type="evidence" value="ECO:0007669"/>
    <property type="project" value="UniProtKB-ARBA"/>
</dbReference>
<dbReference type="EMBL" id="ADGI01000017">
    <property type="protein sequence ID" value="EGV34313.1"/>
    <property type="molecule type" value="Genomic_DNA"/>
</dbReference>
<keyword evidence="1" id="KW-0328">Glycosyltransferase</keyword>
<evidence type="ECO:0000256" key="2">
    <source>
        <dbReference type="ARBA" id="ARBA00022679"/>
    </source>
</evidence>
<evidence type="ECO:0000313" key="5">
    <source>
        <dbReference type="Proteomes" id="UP000005141"/>
    </source>
</evidence>
<dbReference type="InterPro" id="IPR029044">
    <property type="entry name" value="Nucleotide-diphossugar_trans"/>
</dbReference>
<dbReference type="Gene3D" id="3.90.550.10">
    <property type="entry name" value="Spore Coat Polysaccharide Biosynthesis Protein SpsA, Chain A"/>
    <property type="match status" value="1"/>
</dbReference>
<comment type="caution">
    <text evidence="4">The sequence shown here is derived from an EMBL/GenBank/DDBJ whole genome shotgun (WGS) entry which is preliminary data.</text>
</comment>
<dbReference type="Pfam" id="PF00535">
    <property type="entry name" value="Glycos_transf_2"/>
    <property type="match status" value="1"/>
</dbReference>
<dbReference type="eggNOG" id="COG0463">
    <property type="taxonomic scope" value="Bacteria"/>
</dbReference>
<keyword evidence="5" id="KW-1185">Reference proteome</keyword>
<dbReference type="PANTHER" id="PTHR22916">
    <property type="entry name" value="GLYCOSYLTRANSFERASE"/>
    <property type="match status" value="1"/>
</dbReference>
<name>G1W9J1_9BACT</name>
<feature type="domain" description="Glycosyltransferase 2-like" evidence="3">
    <location>
        <begin position="61"/>
        <end position="188"/>
    </location>
</feature>
<sequence>MFIAFLIFLRQQGRLHAKKNPVPPEGRKATFLVHLGWQHKICGQAFPLHGFFITFATMLLSVVIPFYQSATTLRQSVASVLVQQVDEMEIILVDDGAPADARQIASDIVAGHENVRCISQDNQGLSSARNAGVAVAKGQYITFVDSDDTVAPGTYAAAFAMLKRHPEIALLEFPVLVGEGSVQAHRLAFAPRLYTDWRHYWLRTRAYAHGYAWNKIYRREQVMHHPFKIGAAFEDIEFLMRLLPSCPCIATMNEGCYHYQQNPHGLSANASSFQLESLLHWHVNTMKKVCDKVYFACILNVQLDVYRQGGPILLPHRPPFRGTFKLYIYSLIGIQGLCFIHKIYKTLQPNRW</sequence>
<dbReference type="CDD" id="cd00761">
    <property type="entry name" value="Glyco_tranf_GTA_type"/>
    <property type="match status" value="1"/>
</dbReference>
<dbReference type="PATRIC" id="fig|702438.4.peg.505"/>
<organism evidence="4 5">
    <name type="scientific">Segatella oulorum F0390</name>
    <dbReference type="NCBI Taxonomy" id="702438"/>
    <lineage>
        <taxon>Bacteria</taxon>
        <taxon>Pseudomonadati</taxon>
        <taxon>Bacteroidota</taxon>
        <taxon>Bacteroidia</taxon>
        <taxon>Bacteroidales</taxon>
        <taxon>Prevotellaceae</taxon>
        <taxon>Segatella</taxon>
    </lineage>
</organism>